<organism evidence="6 7">
    <name type="scientific">Helianthus annuus</name>
    <name type="common">Common sunflower</name>
    <dbReference type="NCBI Taxonomy" id="4232"/>
    <lineage>
        <taxon>Eukaryota</taxon>
        <taxon>Viridiplantae</taxon>
        <taxon>Streptophyta</taxon>
        <taxon>Embryophyta</taxon>
        <taxon>Tracheophyta</taxon>
        <taxon>Spermatophyta</taxon>
        <taxon>Magnoliopsida</taxon>
        <taxon>eudicotyledons</taxon>
        <taxon>Gunneridae</taxon>
        <taxon>Pentapetalae</taxon>
        <taxon>asterids</taxon>
        <taxon>campanulids</taxon>
        <taxon>Asterales</taxon>
        <taxon>Asteraceae</taxon>
        <taxon>Asteroideae</taxon>
        <taxon>Heliantheae alliance</taxon>
        <taxon>Heliantheae</taxon>
        <taxon>Helianthus</taxon>
    </lineage>
</organism>
<reference evidence="6" key="2">
    <citation type="submission" date="2017-02" db="EMBL/GenBank/DDBJ databases">
        <title>Sunflower complete genome.</title>
        <authorList>
            <person name="Langlade N."/>
            <person name="Munos S."/>
        </authorList>
    </citation>
    <scope>NUCLEOTIDE SEQUENCE [LARGE SCALE GENOMIC DNA]</scope>
    <source>
        <tissue evidence="6">Leaves</tissue>
    </source>
</reference>
<dbReference type="InterPro" id="IPR022801">
    <property type="entry name" value="Ribosomal_uS4"/>
</dbReference>
<proteinExistence type="inferred from homology"/>
<evidence type="ECO:0000256" key="3">
    <source>
        <dbReference type="PROSITE-ProRule" id="PRU00182"/>
    </source>
</evidence>
<feature type="domain" description="RNA-binding S4" evidence="4">
    <location>
        <begin position="22"/>
        <end position="66"/>
    </location>
</feature>
<dbReference type="GO" id="GO:0019843">
    <property type="term" value="F:rRNA binding"/>
    <property type="evidence" value="ECO:0000318"/>
    <property type="project" value="GO_Central"/>
</dbReference>
<dbReference type="Gene3D" id="3.10.290.10">
    <property type="entry name" value="RNA-binding S4 domain"/>
    <property type="match status" value="1"/>
</dbReference>
<dbReference type="SUPFAM" id="SSF55174">
    <property type="entry name" value="Alpha-L RNA-binding motif"/>
    <property type="match status" value="1"/>
</dbReference>
<dbReference type="Proteomes" id="UP000215914">
    <property type="component" value="Chromosome 10"/>
</dbReference>
<dbReference type="PROSITE" id="PS50889">
    <property type="entry name" value="S4"/>
    <property type="match status" value="1"/>
</dbReference>
<dbReference type="STRING" id="4232.A0A251TMB4"/>
<comment type="similarity">
    <text evidence="1">Belongs to the universal ribosomal protein uS4 family.</text>
</comment>
<dbReference type="InParanoid" id="A0A251TMB4"/>
<dbReference type="PANTHER" id="PTHR11831:SF30">
    <property type="entry name" value="SMALL RIBOSOMAL SUBUNIT PROTEIN US4M"/>
    <property type="match status" value="1"/>
</dbReference>
<keyword evidence="2" id="KW-0687">Ribonucleoprotein</keyword>
<dbReference type="PANTHER" id="PTHR11831">
    <property type="entry name" value="30S 40S RIBOSOMAL PROTEIN"/>
    <property type="match status" value="1"/>
</dbReference>
<evidence type="ECO:0000313" key="6">
    <source>
        <dbReference type="EMBL" id="OTG11762.1"/>
    </source>
</evidence>
<dbReference type="InterPro" id="IPR036986">
    <property type="entry name" value="S4_RNA-bd_sf"/>
</dbReference>
<keyword evidence="7" id="KW-1185">Reference proteome</keyword>
<dbReference type="OMA" id="ICETIPQ"/>
<dbReference type="GO" id="GO:0003735">
    <property type="term" value="F:structural constituent of ribosome"/>
    <property type="evidence" value="ECO:0000318"/>
    <property type="project" value="GO_Central"/>
</dbReference>
<evidence type="ECO:0000256" key="2">
    <source>
        <dbReference type="ARBA" id="ARBA00023274"/>
    </source>
</evidence>
<dbReference type="GO" id="GO:0015935">
    <property type="term" value="C:small ribosomal subunit"/>
    <property type="evidence" value="ECO:0000318"/>
    <property type="project" value="GO_Central"/>
</dbReference>
<dbReference type="EMBL" id="CM007899">
    <property type="protein sequence ID" value="OTG11762.1"/>
    <property type="molecule type" value="Genomic_DNA"/>
</dbReference>
<dbReference type="Gramene" id="mRNA:HanXRQr2_Chr10g0448981">
    <property type="protein sequence ID" value="CDS:HanXRQr2_Chr10g0448981.1"/>
    <property type="gene ID" value="HanXRQr2_Chr10g0448981"/>
</dbReference>
<evidence type="ECO:0000313" key="5">
    <source>
        <dbReference type="EMBL" id="KAF5787097.1"/>
    </source>
</evidence>
<reference evidence="5 7" key="1">
    <citation type="journal article" date="2017" name="Nature">
        <title>The sunflower genome provides insights into oil metabolism, flowering and Asterid evolution.</title>
        <authorList>
            <person name="Badouin H."/>
            <person name="Gouzy J."/>
            <person name="Grassa C.J."/>
            <person name="Murat F."/>
            <person name="Staton S.E."/>
            <person name="Cottret L."/>
            <person name="Lelandais-Briere C."/>
            <person name="Owens G.L."/>
            <person name="Carrere S."/>
            <person name="Mayjonade B."/>
            <person name="Legrand L."/>
            <person name="Gill N."/>
            <person name="Kane N.C."/>
            <person name="Bowers J.E."/>
            <person name="Hubner S."/>
            <person name="Bellec A."/>
            <person name="Berard A."/>
            <person name="Berges H."/>
            <person name="Blanchet N."/>
            <person name="Boniface M.C."/>
            <person name="Brunel D."/>
            <person name="Catrice O."/>
            <person name="Chaidir N."/>
            <person name="Claudel C."/>
            <person name="Donnadieu C."/>
            <person name="Faraut T."/>
            <person name="Fievet G."/>
            <person name="Helmstetter N."/>
            <person name="King M."/>
            <person name="Knapp S.J."/>
            <person name="Lai Z."/>
            <person name="Le Paslier M.C."/>
            <person name="Lippi Y."/>
            <person name="Lorenzon L."/>
            <person name="Mandel J.R."/>
            <person name="Marage G."/>
            <person name="Marchand G."/>
            <person name="Marquand E."/>
            <person name="Bret-Mestries E."/>
            <person name="Morien E."/>
            <person name="Nambeesan S."/>
            <person name="Nguyen T."/>
            <person name="Pegot-Espagnet P."/>
            <person name="Pouilly N."/>
            <person name="Raftis F."/>
            <person name="Sallet E."/>
            <person name="Schiex T."/>
            <person name="Thomas J."/>
            <person name="Vandecasteele C."/>
            <person name="Vares D."/>
            <person name="Vear F."/>
            <person name="Vautrin S."/>
            <person name="Crespi M."/>
            <person name="Mangin B."/>
            <person name="Burke J.M."/>
            <person name="Salse J."/>
            <person name="Munos S."/>
            <person name="Vincourt P."/>
            <person name="Rieseberg L.H."/>
            <person name="Langlade N.B."/>
        </authorList>
    </citation>
    <scope>NUCLEOTIDE SEQUENCE [LARGE SCALE GENOMIC DNA]</scope>
    <source>
        <strain evidence="7">cv. SF193</strain>
        <tissue evidence="5">Leaves</tissue>
    </source>
</reference>
<dbReference type="AlphaFoldDB" id="A0A251TMB4"/>
<evidence type="ECO:0000313" key="7">
    <source>
        <dbReference type="Proteomes" id="UP000215914"/>
    </source>
</evidence>
<dbReference type="CDD" id="cd00165">
    <property type="entry name" value="S4"/>
    <property type="match status" value="1"/>
</dbReference>
<sequence length="109" mass="12545">MHKGTERTSYIPFPLNPETRSDVILVHLYFTETLPHASLPISHRRLCVNNVIVSITSFQVSQGDFISLKENDVIIYSKTRRSLYIQVSVSKIIGKSLDSLVRIWRRSKT</sequence>
<dbReference type="InterPro" id="IPR002942">
    <property type="entry name" value="S4_RNA-bd"/>
</dbReference>
<protein>
    <submittedName>
        <fullName evidence="5 6">Ribosomal protein S4/S9</fullName>
    </submittedName>
</protein>
<dbReference type="EMBL" id="MNCJ02000325">
    <property type="protein sequence ID" value="KAF5787097.1"/>
    <property type="molecule type" value="Genomic_DNA"/>
</dbReference>
<keyword evidence="6" id="KW-0689">Ribosomal protein</keyword>
<keyword evidence="3" id="KW-0694">RNA-binding</keyword>
<reference evidence="5" key="3">
    <citation type="submission" date="2020-06" db="EMBL/GenBank/DDBJ databases">
        <title>Helianthus annuus Genome sequencing and assembly Release 2.</title>
        <authorList>
            <person name="Gouzy J."/>
            <person name="Langlade N."/>
            <person name="Munos S."/>
        </authorList>
    </citation>
    <scope>NUCLEOTIDE SEQUENCE</scope>
    <source>
        <tissue evidence="5">Leaves</tissue>
    </source>
</reference>
<accession>A0A251TMB4</accession>
<dbReference type="GO" id="GO:0042274">
    <property type="term" value="P:ribosomal small subunit biogenesis"/>
    <property type="evidence" value="ECO:0000318"/>
    <property type="project" value="GO_Central"/>
</dbReference>
<name>A0A251TMB4_HELAN</name>
<evidence type="ECO:0000256" key="1">
    <source>
        <dbReference type="ARBA" id="ARBA00007465"/>
    </source>
</evidence>
<dbReference type="Pfam" id="PF01479">
    <property type="entry name" value="S4"/>
    <property type="match status" value="1"/>
</dbReference>
<evidence type="ECO:0000259" key="4">
    <source>
        <dbReference type="Pfam" id="PF01479"/>
    </source>
</evidence>
<gene>
    <name evidence="6" type="ORF">HannXRQ_Chr10g0302361</name>
    <name evidence="5" type="ORF">HanXRQr2_Chr10g0448981</name>
</gene>